<evidence type="ECO:0000256" key="4">
    <source>
        <dbReference type="ARBA" id="ARBA00023163"/>
    </source>
</evidence>
<dbReference type="InterPro" id="IPR013325">
    <property type="entry name" value="RNA_pol_sigma_r2"/>
</dbReference>
<sequence length="178" mass="19986">MQKTQAYTDFVKLLTQHQPALRGFIIALLPGCDDVGDVLQETNVVLWEKMGSYQAGSNFQAWAFSVAKIKVMQYWDQQKKTRGVSLSQVALEAIATARIEESHTVEDMKLLALEQCMHNLRGTEQAVVNARYTRGESLESLAKHLGTSGGSLRVTLFRIRNKLRKCVDMRLKEQGGLT</sequence>
<dbReference type="SUPFAM" id="SSF88946">
    <property type="entry name" value="Sigma2 domain of RNA polymerase sigma factors"/>
    <property type="match status" value="1"/>
</dbReference>
<name>A0ABW4ZA11_9BACT</name>
<accession>A0ABW4ZA11</accession>
<keyword evidence="4" id="KW-0804">Transcription</keyword>
<dbReference type="NCBIfam" id="TIGR02989">
    <property type="entry name" value="Sig-70_gvs1"/>
    <property type="match status" value="1"/>
</dbReference>
<evidence type="ECO:0000313" key="6">
    <source>
        <dbReference type="EMBL" id="MFD2158831.1"/>
    </source>
</evidence>
<keyword evidence="3" id="KW-0731">Sigma factor</keyword>
<dbReference type="PANTHER" id="PTHR43133">
    <property type="entry name" value="RNA POLYMERASE ECF-TYPE SIGMA FACTO"/>
    <property type="match status" value="1"/>
</dbReference>
<dbReference type="Proteomes" id="UP001597389">
    <property type="component" value="Unassembled WGS sequence"/>
</dbReference>
<dbReference type="InterPro" id="IPR014284">
    <property type="entry name" value="RNA_pol_sigma-70_dom"/>
</dbReference>
<dbReference type="InterPro" id="IPR014331">
    <property type="entry name" value="RNA_pol_sigma70_ECF_RHOBA"/>
</dbReference>
<dbReference type="RefSeq" id="WP_377089339.1">
    <property type="nucleotide sequence ID" value="NZ_JBHSJL010000014.1"/>
</dbReference>
<evidence type="ECO:0000259" key="5">
    <source>
        <dbReference type="Pfam" id="PF04542"/>
    </source>
</evidence>
<gene>
    <name evidence="6" type="ORF">ACFSW8_07985</name>
</gene>
<dbReference type="PANTHER" id="PTHR43133:SF51">
    <property type="entry name" value="RNA POLYMERASE SIGMA FACTOR"/>
    <property type="match status" value="1"/>
</dbReference>
<dbReference type="SUPFAM" id="SSF88659">
    <property type="entry name" value="Sigma3 and sigma4 domains of RNA polymerase sigma factors"/>
    <property type="match status" value="1"/>
</dbReference>
<dbReference type="NCBIfam" id="TIGR02937">
    <property type="entry name" value="sigma70-ECF"/>
    <property type="match status" value="1"/>
</dbReference>
<comment type="similarity">
    <text evidence="1">Belongs to the sigma-70 factor family. ECF subfamily.</text>
</comment>
<evidence type="ECO:0000256" key="3">
    <source>
        <dbReference type="ARBA" id="ARBA00023082"/>
    </source>
</evidence>
<organism evidence="6 7">
    <name type="scientific">Rubritalea tangerina</name>
    <dbReference type="NCBI Taxonomy" id="430798"/>
    <lineage>
        <taxon>Bacteria</taxon>
        <taxon>Pseudomonadati</taxon>
        <taxon>Verrucomicrobiota</taxon>
        <taxon>Verrucomicrobiia</taxon>
        <taxon>Verrucomicrobiales</taxon>
        <taxon>Rubritaleaceae</taxon>
        <taxon>Rubritalea</taxon>
    </lineage>
</organism>
<protein>
    <submittedName>
        <fullName evidence="6">Sigma-70 family RNA polymerase sigma factor</fullName>
    </submittedName>
</protein>
<dbReference type="InterPro" id="IPR039425">
    <property type="entry name" value="RNA_pol_sigma-70-like"/>
</dbReference>
<evidence type="ECO:0000256" key="1">
    <source>
        <dbReference type="ARBA" id="ARBA00010641"/>
    </source>
</evidence>
<dbReference type="InterPro" id="IPR007627">
    <property type="entry name" value="RNA_pol_sigma70_r2"/>
</dbReference>
<dbReference type="Gene3D" id="1.10.10.10">
    <property type="entry name" value="Winged helix-like DNA-binding domain superfamily/Winged helix DNA-binding domain"/>
    <property type="match status" value="1"/>
</dbReference>
<reference evidence="7" key="1">
    <citation type="journal article" date="2019" name="Int. J. Syst. Evol. Microbiol.">
        <title>The Global Catalogue of Microorganisms (GCM) 10K type strain sequencing project: providing services to taxonomists for standard genome sequencing and annotation.</title>
        <authorList>
            <consortium name="The Broad Institute Genomics Platform"/>
            <consortium name="The Broad Institute Genome Sequencing Center for Infectious Disease"/>
            <person name="Wu L."/>
            <person name="Ma J."/>
        </authorList>
    </citation>
    <scope>NUCLEOTIDE SEQUENCE [LARGE SCALE GENOMIC DNA]</scope>
    <source>
        <strain evidence="7">CCUG 57942</strain>
    </source>
</reference>
<dbReference type="Gene3D" id="1.10.1740.10">
    <property type="match status" value="1"/>
</dbReference>
<evidence type="ECO:0000256" key="2">
    <source>
        <dbReference type="ARBA" id="ARBA00023015"/>
    </source>
</evidence>
<proteinExistence type="inferred from homology"/>
<dbReference type="InterPro" id="IPR036388">
    <property type="entry name" value="WH-like_DNA-bd_sf"/>
</dbReference>
<comment type="caution">
    <text evidence="6">The sequence shown here is derived from an EMBL/GenBank/DDBJ whole genome shotgun (WGS) entry which is preliminary data.</text>
</comment>
<evidence type="ECO:0000313" key="7">
    <source>
        <dbReference type="Proteomes" id="UP001597389"/>
    </source>
</evidence>
<keyword evidence="2" id="KW-0805">Transcription regulation</keyword>
<feature type="domain" description="RNA polymerase sigma-70 region 2" evidence="5">
    <location>
        <begin position="13"/>
        <end position="80"/>
    </location>
</feature>
<dbReference type="InterPro" id="IPR013324">
    <property type="entry name" value="RNA_pol_sigma_r3/r4-like"/>
</dbReference>
<dbReference type="Pfam" id="PF04542">
    <property type="entry name" value="Sigma70_r2"/>
    <property type="match status" value="1"/>
</dbReference>
<keyword evidence="7" id="KW-1185">Reference proteome</keyword>
<dbReference type="EMBL" id="JBHUJB010000034">
    <property type="protein sequence ID" value="MFD2158831.1"/>
    <property type="molecule type" value="Genomic_DNA"/>
</dbReference>